<dbReference type="Proteomes" id="UP000075517">
    <property type="component" value="Unassembled WGS sequence"/>
</dbReference>
<dbReference type="GO" id="GO:0042732">
    <property type="term" value="P:D-xylose metabolic process"/>
    <property type="evidence" value="ECO:0007669"/>
    <property type="project" value="UniProtKB-KW"/>
</dbReference>
<evidence type="ECO:0000256" key="9">
    <source>
        <dbReference type="RuleBase" id="RU364073"/>
    </source>
</evidence>
<keyword evidence="4 9" id="KW-0547">Nucleotide-binding</keyword>
<evidence type="ECO:0000256" key="8">
    <source>
        <dbReference type="RuleBase" id="RU003733"/>
    </source>
</evidence>
<comment type="catalytic activity">
    <reaction evidence="9">
        <text>D-xylulose + ATP = D-xylulose 5-phosphate + ADP + H(+)</text>
        <dbReference type="Rhea" id="RHEA:10964"/>
        <dbReference type="ChEBI" id="CHEBI:15378"/>
        <dbReference type="ChEBI" id="CHEBI:17140"/>
        <dbReference type="ChEBI" id="CHEBI:30616"/>
        <dbReference type="ChEBI" id="CHEBI:57737"/>
        <dbReference type="ChEBI" id="CHEBI:456216"/>
        <dbReference type="EC" id="2.7.1.17"/>
    </reaction>
</comment>
<evidence type="ECO:0000313" key="12">
    <source>
        <dbReference type="EMBL" id="KYD31480.1"/>
    </source>
</evidence>
<dbReference type="GO" id="GO:0019521">
    <property type="term" value="P:D-gluconate metabolic process"/>
    <property type="evidence" value="ECO:0007669"/>
    <property type="project" value="InterPro"/>
</dbReference>
<sequence length="530" mass="58277">MRKGGETMAIHGDVVIGIDIGTTSTKAVVFDGRGKVLASHAVDYPIIQPHPGFAEQDPDELFAAVVQAVGAVMVRHGIRPEQVKAIGLSAAMHSIMALDESGRPLTRLLIWADNRSVAQTERLLKEQNGLDIYRRTGTPIHPMSPLSKLLWLKEEQPDVFQQARRFVSVKDYVLHRLYGDYVADHSMASATGLFRLDTLDWDEEALALVGIRRDQLPRLVPATHIMTGMKREWAEKMGVAPDVPVVIGASDGVLANVGVGAVLPGEAAITIGTSGAVRTIAAKPTTDEKGRTFCYALTPGYWVVGGPTNNGGILLRWLRDEFGAHEREVAKKLGIDPYELLTKYAERVPPGSEGLVFLPFLSGERAPYWNANARGTFFGLGLHHKREHFIRAVMEGVCFSILSVALAIRDVTGPMSEIRVSGGFAKSPFWRQMLSDMLGKPLIAPQTHEASALGAAAVALYALGELPSLETVKTWIDTTARHEPKEEHTLIYAELFDLYARLYERLKEEFDIIAAFQRRNGEKRSETKSV</sequence>
<evidence type="ECO:0000256" key="2">
    <source>
        <dbReference type="ARBA" id="ARBA00022629"/>
    </source>
</evidence>
<dbReference type="AlphaFoldDB" id="A0A150N420"/>
<comment type="similarity">
    <text evidence="1 8">Belongs to the FGGY kinase family.</text>
</comment>
<dbReference type="InterPro" id="IPR000577">
    <property type="entry name" value="Carb_kinase_FGGY"/>
</dbReference>
<dbReference type="PANTHER" id="PTHR43095:SF2">
    <property type="entry name" value="GLUCONOKINASE"/>
    <property type="match status" value="1"/>
</dbReference>
<evidence type="ECO:0000313" key="13">
    <source>
        <dbReference type="Proteomes" id="UP000075517"/>
    </source>
</evidence>
<dbReference type="NCBIfam" id="TIGR01314">
    <property type="entry name" value="gntK_FGGY"/>
    <property type="match status" value="1"/>
</dbReference>
<organism evidence="12 13">
    <name type="scientific">Geobacillus stearothermophilus</name>
    <name type="common">Bacillus stearothermophilus</name>
    <dbReference type="NCBI Taxonomy" id="1422"/>
    <lineage>
        <taxon>Bacteria</taxon>
        <taxon>Bacillati</taxon>
        <taxon>Bacillota</taxon>
        <taxon>Bacilli</taxon>
        <taxon>Bacillales</taxon>
        <taxon>Anoxybacillaceae</taxon>
        <taxon>Geobacillus</taxon>
    </lineage>
</organism>
<dbReference type="PROSITE" id="PS00445">
    <property type="entry name" value="FGGY_KINASES_2"/>
    <property type="match status" value="1"/>
</dbReference>
<name>A0A150N420_GEOSE</name>
<dbReference type="PIRSF" id="PIRSF000538">
    <property type="entry name" value="GlpK"/>
    <property type="match status" value="1"/>
</dbReference>
<comment type="caution">
    <text evidence="12">The sequence shown here is derived from an EMBL/GenBank/DDBJ whole genome shotgun (WGS) entry which is preliminary data.</text>
</comment>
<dbReference type="SUPFAM" id="SSF53067">
    <property type="entry name" value="Actin-like ATPase domain"/>
    <property type="match status" value="2"/>
</dbReference>
<keyword evidence="7 9" id="KW-0119">Carbohydrate metabolism</keyword>
<protein>
    <recommendedName>
        <fullName evidence="9">Xylulose kinase</fullName>
        <shortName evidence="9">Xylulokinase</shortName>
        <ecNumber evidence="9">2.7.1.17</ecNumber>
    </recommendedName>
</protein>
<keyword evidence="6 9" id="KW-0067">ATP-binding</keyword>
<dbReference type="InterPro" id="IPR018485">
    <property type="entry name" value="FGGY_C"/>
</dbReference>
<dbReference type="InterPro" id="IPR018483">
    <property type="entry name" value="Carb_kinase_FGGY_CS"/>
</dbReference>
<dbReference type="EMBL" id="LQYY01000142">
    <property type="protein sequence ID" value="KYD31480.1"/>
    <property type="molecule type" value="Genomic_DNA"/>
</dbReference>
<dbReference type="Pfam" id="PF02782">
    <property type="entry name" value="FGGY_C"/>
    <property type="match status" value="1"/>
</dbReference>
<feature type="domain" description="Carbohydrate kinase FGGY N-terminal" evidence="10">
    <location>
        <begin position="15"/>
        <end position="258"/>
    </location>
</feature>
<dbReference type="Pfam" id="PF00370">
    <property type="entry name" value="FGGY_N"/>
    <property type="match status" value="1"/>
</dbReference>
<dbReference type="InterPro" id="IPR043129">
    <property type="entry name" value="ATPase_NBD"/>
</dbReference>
<dbReference type="PROSITE" id="PS00933">
    <property type="entry name" value="FGGY_KINASES_1"/>
    <property type="match status" value="1"/>
</dbReference>
<dbReference type="NCBIfam" id="TIGR01312">
    <property type="entry name" value="XylB"/>
    <property type="match status" value="1"/>
</dbReference>
<dbReference type="GO" id="GO:0005524">
    <property type="term" value="F:ATP binding"/>
    <property type="evidence" value="ECO:0007669"/>
    <property type="project" value="UniProtKB-KW"/>
</dbReference>
<dbReference type="InterPro" id="IPR006000">
    <property type="entry name" value="Xylulokinase"/>
</dbReference>
<evidence type="ECO:0000256" key="5">
    <source>
        <dbReference type="ARBA" id="ARBA00022777"/>
    </source>
</evidence>
<evidence type="ECO:0000259" key="11">
    <source>
        <dbReference type="Pfam" id="PF02782"/>
    </source>
</evidence>
<dbReference type="Gene3D" id="3.30.420.40">
    <property type="match status" value="2"/>
</dbReference>
<evidence type="ECO:0000256" key="6">
    <source>
        <dbReference type="ARBA" id="ARBA00022840"/>
    </source>
</evidence>
<keyword evidence="3 8" id="KW-0808">Transferase</keyword>
<dbReference type="GO" id="GO:0005997">
    <property type="term" value="P:xylulose metabolic process"/>
    <property type="evidence" value="ECO:0007669"/>
    <property type="project" value="InterPro"/>
</dbReference>
<dbReference type="CDD" id="cd07770">
    <property type="entry name" value="ASKHA_NBD_FGGY_GntK"/>
    <property type="match status" value="1"/>
</dbReference>
<dbReference type="InterPro" id="IPR050406">
    <property type="entry name" value="FGGY_Carb_Kinase"/>
</dbReference>
<evidence type="ECO:0000259" key="10">
    <source>
        <dbReference type="Pfam" id="PF00370"/>
    </source>
</evidence>
<evidence type="ECO:0000256" key="1">
    <source>
        <dbReference type="ARBA" id="ARBA00009156"/>
    </source>
</evidence>
<keyword evidence="5 8" id="KW-0418">Kinase</keyword>
<accession>A0A150N420</accession>
<feature type="domain" description="Carbohydrate kinase FGGY C-terminal" evidence="11">
    <location>
        <begin position="267"/>
        <end position="463"/>
    </location>
</feature>
<dbReference type="GO" id="GO:0046316">
    <property type="term" value="F:gluconokinase activity"/>
    <property type="evidence" value="ECO:0007669"/>
    <property type="project" value="InterPro"/>
</dbReference>
<evidence type="ECO:0000256" key="4">
    <source>
        <dbReference type="ARBA" id="ARBA00022741"/>
    </source>
</evidence>
<keyword evidence="2 9" id="KW-0859">Xylose metabolism</keyword>
<dbReference type="InterPro" id="IPR018484">
    <property type="entry name" value="FGGY_N"/>
</dbReference>
<dbReference type="GO" id="GO:0004856">
    <property type="term" value="F:D-xylulokinase activity"/>
    <property type="evidence" value="ECO:0007669"/>
    <property type="project" value="UniProtKB-EC"/>
</dbReference>
<evidence type="ECO:0000256" key="3">
    <source>
        <dbReference type="ARBA" id="ARBA00022679"/>
    </source>
</evidence>
<dbReference type="InterPro" id="IPR006002">
    <property type="entry name" value="Gluconate_kinase"/>
</dbReference>
<evidence type="ECO:0000256" key="7">
    <source>
        <dbReference type="ARBA" id="ARBA00023277"/>
    </source>
</evidence>
<dbReference type="PANTHER" id="PTHR43095">
    <property type="entry name" value="SUGAR KINASE"/>
    <property type="match status" value="1"/>
</dbReference>
<dbReference type="EC" id="2.7.1.17" evidence="9"/>
<reference evidence="12 13" key="1">
    <citation type="submission" date="2016-01" db="EMBL/GenBank/DDBJ databases">
        <title>Draft Genome Sequences of Seven Thermophilic Sporeformers Isolated from Foods.</title>
        <authorList>
            <person name="Berendsen E.M."/>
            <person name="Wells-Bennik M.H."/>
            <person name="Krawcyk A.O."/>
            <person name="De Jong A."/>
            <person name="Holsappel S."/>
            <person name="Eijlander R.T."/>
            <person name="Kuipers O.P."/>
        </authorList>
    </citation>
    <scope>NUCLEOTIDE SEQUENCE [LARGE SCALE GENOMIC DNA]</scope>
    <source>
        <strain evidence="12 13">B4114</strain>
    </source>
</reference>
<dbReference type="PATRIC" id="fig|1422.17.peg.1734"/>
<gene>
    <name evidence="9" type="primary">xylB</name>
    <name evidence="12" type="ORF">B4114_1647</name>
</gene>
<proteinExistence type="inferred from homology"/>